<comment type="subcellular location">
    <subcellularLocation>
        <location evidence="1">Membrane</location>
        <topology evidence="1">Multi-pass membrane protein</topology>
    </subcellularLocation>
</comment>
<keyword evidence="3 6" id="KW-1133">Transmembrane helix</keyword>
<reference evidence="7" key="1">
    <citation type="submission" date="2022-10" db="EMBL/GenBank/DDBJ databases">
        <authorList>
            <person name="Chen Y."/>
            <person name="Dougan E. K."/>
            <person name="Chan C."/>
            <person name="Rhodes N."/>
            <person name="Thang M."/>
        </authorList>
    </citation>
    <scope>NUCLEOTIDE SEQUENCE</scope>
</reference>
<dbReference type="EMBL" id="CAMXCT010001800">
    <property type="protein sequence ID" value="CAI3993180.1"/>
    <property type="molecule type" value="Genomic_DNA"/>
</dbReference>
<evidence type="ECO:0000256" key="3">
    <source>
        <dbReference type="ARBA" id="ARBA00022989"/>
    </source>
</evidence>
<keyword evidence="4 6" id="KW-0472">Membrane</keyword>
<sequence>MLPESLLSVANKDVWRHALDRDGQVKLFEAEEMSSWATFGAVFICLIMFDNFFLNRNPEELTIGRALRYTMFWISTAFAFCGWIWYTHGRSGAFMWMSGYMLEWLLSFDNLFVFHLIFNLYGTPDHLKHRPLYLGICGAVLFRLLFIFVGEYMMHAMLFMHFVFGTFLVYTGIKTLTADEEDEDPSQNPMVKWLQEKVPFVNVYDNSGAFFVRVPAAGEEAQQWNAPKDAEAAKLSEGNEEATYGTVDFSSYKSWPEEPQIRSAQSDPFREPLTASPGVVSPTLVVTVPTIPTVASPAVTTRSTLPTATRPCPGCGLIPVANSVYCARCGHHLSQTSTDGVKIRSLEAEVESLRSLHLEEVTSLKTMLERERQEKEGLKLDLEARRVQDVGDQSLDQSLQQQRSLQTTVSSQELSLKHISHQVEDLTTKLAVSKRENELMRVDLEKQAADLSVAIRRKLQLESEVSKRETELVREGSEKQSAELAAAFRRIAELENIKEHQDHADGYERRVQLLQSGYESRVRELEAEKAECERRIEELQSDCKRVQEEAAKQRSAAKQREQLLRGRCKLLQASCFRLWWCLGPRFFELSGKSGRVRYRSCNISSTSIHPLGTQMDRTGEMATVLNRMV</sequence>
<protein>
    <submittedName>
        <fullName evidence="9">Tellurium resistance protein TerC</fullName>
    </submittedName>
</protein>
<dbReference type="InterPro" id="IPR005496">
    <property type="entry name" value="Integral_membrane_TerC"/>
</dbReference>
<feature type="transmembrane region" description="Helical" evidence="6">
    <location>
        <begin position="98"/>
        <end position="120"/>
    </location>
</feature>
<dbReference type="GO" id="GO:0016020">
    <property type="term" value="C:membrane"/>
    <property type="evidence" value="ECO:0007669"/>
    <property type="project" value="UniProtKB-SubCell"/>
</dbReference>
<evidence type="ECO:0000313" key="9">
    <source>
        <dbReference type="EMBL" id="CAL4780492.1"/>
    </source>
</evidence>
<feature type="coiled-coil region" evidence="5">
    <location>
        <begin position="477"/>
        <end position="556"/>
    </location>
</feature>
<evidence type="ECO:0000313" key="10">
    <source>
        <dbReference type="Proteomes" id="UP001152797"/>
    </source>
</evidence>
<keyword evidence="5" id="KW-0175">Coiled coil</keyword>
<feature type="transmembrane region" description="Helical" evidence="6">
    <location>
        <begin position="36"/>
        <end position="54"/>
    </location>
</feature>
<keyword evidence="10" id="KW-1185">Reference proteome</keyword>
<evidence type="ECO:0000256" key="2">
    <source>
        <dbReference type="ARBA" id="ARBA00022692"/>
    </source>
</evidence>
<dbReference type="EMBL" id="CAMXCT020001800">
    <property type="protein sequence ID" value="CAL1146555.1"/>
    <property type="molecule type" value="Genomic_DNA"/>
</dbReference>
<evidence type="ECO:0000256" key="6">
    <source>
        <dbReference type="SAM" id="Phobius"/>
    </source>
</evidence>
<evidence type="ECO:0000256" key="4">
    <source>
        <dbReference type="ARBA" id="ARBA00023136"/>
    </source>
</evidence>
<name>A0A9P1CKC8_9DINO</name>
<organism evidence="7">
    <name type="scientific">Cladocopium goreaui</name>
    <dbReference type="NCBI Taxonomy" id="2562237"/>
    <lineage>
        <taxon>Eukaryota</taxon>
        <taxon>Sar</taxon>
        <taxon>Alveolata</taxon>
        <taxon>Dinophyceae</taxon>
        <taxon>Suessiales</taxon>
        <taxon>Symbiodiniaceae</taxon>
        <taxon>Cladocopium</taxon>
    </lineage>
</organism>
<feature type="transmembrane region" description="Helical" evidence="6">
    <location>
        <begin position="132"/>
        <end position="150"/>
    </location>
</feature>
<evidence type="ECO:0000256" key="1">
    <source>
        <dbReference type="ARBA" id="ARBA00004141"/>
    </source>
</evidence>
<dbReference type="Pfam" id="PF03741">
    <property type="entry name" value="TerC"/>
    <property type="match status" value="1"/>
</dbReference>
<keyword evidence="2 6" id="KW-0812">Transmembrane</keyword>
<reference evidence="8" key="2">
    <citation type="submission" date="2024-04" db="EMBL/GenBank/DDBJ databases">
        <authorList>
            <person name="Chen Y."/>
            <person name="Shah S."/>
            <person name="Dougan E. K."/>
            <person name="Thang M."/>
            <person name="Chan C."/>
        </authorList>
    </citation>
    <scope>NUCLEOTIDE SEQUENCE [LARGE SCALE GENOMIC DNA]</scope>
</reference>
<dbReference type="AlphaFoldDB" id="A0A9P1CKC8"/>
<dbReference type="Proteomes" id="UP001152797">
    <property type="component" value="Unassembled WGS sequence"/>
</dbReference>
<evidence type="ECO:0000313" key="8">
    <source>
        <dbReference type="EMBL" id="CAL1146555.1"/>
    </source>
</evidence>
<feature type="transmembrane region" description="Helical" evidence="6">
    <location>
        <begin position="66"/>
        <end position="86"/>
    </location>
</feature>
<dbReference type="PANTHER" id="PTHR30238">
    <property type="entry name" value="MEMBRANE BOUND PREDICTED REDOX MODULATOR"/>
    <property type="match status" value="1"/>
</dbReference>
<evidence type="ECO:0000256" key="5">
    <source>
        <dbReference type="SAM" id="Coils"/>
    </source>
</evidence>
<dbReference type="EMBL" id="CAMXCT030001800">
    <property type="protein sequence ID" value="CAL4780492.1"/>
    <property type="molecule type" value="Genomic_DNA"/>
</dbReference>
<comment type="caution">
    <text evidence="7">The sequence shown here is derived from an EMBL/GenBank/DDBJ whole genome shotgun (WGS) entry which is preliminary data.</text>
</comment>
<dbReference type="PANTHER" id="PTHR30238:SF0">
    <property type="entry name" value="THYLAKOID MEMBRANE PROTEIN TERC, CHLOROPLASTIC"/>
    <property type="match status" value="1"/>
</dbReference>
<feature type="coiled-coil region" evidence="5">
    <location>
        <begin position="361"/>
        <end position="388"/>
    </location>
</feature>
<gene>
    <name evidence="7" type="ORF">C1SCF055_LOCUS19954</name>
</gene>
<proteinExistence type="predicted"/>
<evidence type="ECO:0000313" key="7">
    <source>
        <dbReference type="EMBL" id="CAI3993180.1"/>
    </source>
</evidence>
<dbReference type="OrthoDB" id="412061at2759"/>
<accession>A0A9P1CKC8</accession>